<dbReference type="GO" id="GO:0003677">
    <property type="term" value="F:DNA binding"/>
    <property type="evidence" value="ECO:0007669"/>
    <property type="project" value="InterPro"/>
</dbReference>
<dbReference type="InterPro" id="IPR013762">
    <property type="entry name" value="Integrase-like_cat_sf"/>
</dbReference>
<sequence length="76" mass="8815">MYLSSKFIKVAINPHALRHIFHTHLKDIGATPLQLESSAYWMKHDERTAAKDYTHLDQIKKLRPAAEMMAKLNKVD</sequence>
<evidence type="ECO:0000313" key="3">
    <source>
        <dbReference type="Proteomes" id="UP000667802"/>
    </source>
</evidence>
<reference evidence="3" key="1">
    <citation type="journal article" date="2021" name="Science">
        <title>Hunting the eagle killer: A cyanobacterial neurotoxin causes vacuolar myelinopathy.</title>
        <authorList>
            <person name="Breinlinger S."/>
            <person name="Phillips T.J."/>
            <person name="Haram B.N."/>
            <person name="Mares J."/>
            <person name="Martinez Yerena J.A."/>
            <person name="Hrouzek P."/>
            <person name="Sobotka R."/>
            <person name="Henderson W.M."/>
            <person name="Schmieder P."/>
            <person name="Williams S.M."/>
            <person name="Lauderdale J.D."/>
            <person name="Wilde H.D."/>
            <person name="Gerrin W."/>
            <person name="Kust A."/>
            <person name="Washington J.W."/>
            <person name="Wagner C."/>
            <person name="Geier B."/>
            <person name="Liebeke M."/>
            <person name="Enke H."/>
            <person name="Niedermeyer T.H.J."/>
            <person name="Wilde S.B."/>
        </authorList>
    </citation>
    <scope>NUCLEOTIDE SEQUENCE [LARGE SCALE GENOMIC DNA]</scope>
    <source>
        <strain evidence="3">Thurmond2011</strain>
    </source>
</reference>
<gene>
    <name evidence="2" type="ORF">G7B40_022950</name>
</gene>
<dbReference type="AlphaFoldDB" id="A0AAP5ICW9"/>
<dbReference type="InterPro" id="IPR011010">
    <property type="entry name" value="DNA_brk_join_enz"/>
</dbReference>
<keyword evidence="1" id="KW-0233">DNA recombination</keyword>
<dbReference type="GO" id="GO:0006310">
    <property type="term" value="P:DNA recombination"/>
    <property type="evidence" value="ECO:0007669"/>
    <property type="project" value="UniProtKB-KW"/>
</dbReference>
<proteinExistence type="predicted"/>
<evidence type="ECO:0000256" key="1">
    <source>
        <dbReference type="ARBA" id="ARBA00023172"/>
    </source>
</evidence>
<dbReference type="EMBL" id="JAALHA020000012">
    <property type="protein sequence ID" value="MDR9897403.1"/>
    <property type="molecule type" value="Genomic_DNA"/>
</dbReference>
<dbReference type="Gene3D" id="1.10.443.10">
    <property type="entry name" value="Intergrase catalytic core"/>
    <property type="match status" value="1"/>
</dbReference>
<accession>A0AAP5ICW9</accession>
<dbReference type="GO" id="GO:0015074">
    <property type="term" value="P:DNA integration"/>
    <property type="evidence" value="ECO:0007669"/>
    <property type="project" value="InterPro"/>
</dbReference>
<comment type="caution">
    <text evidence="2">The sequence shown here is derived from an EMBL/GenBank/DDBJ whole genome shotgun (WGS) entry which is preliminary data.</text>
</comment>
<name>A0AAP5ICW9_9CYAN</name>
<keyword evidence="3" id="KW-1185">Reference proteome</keyword>
<protein>
    <submittedName>
        <fullName evidence="2">Uncharacterized protein</fullName>
    </submittedName>
</protein>
<dbReference type="SUPFAM" id="SSF56349">
    <property type="entry name" value="DNA breaking-rejoining enzymes"/>
    <property type="match status" value="1"/>
</dbReference>
<organism evidence="2 3">
    <name type="scientific">Aetokthonos hydrillicola Thurmond2011</name>
    <dbReference type="NCBI Taxonomy" id="2712845"/>
    <lineage>
        <taxon>Bacteria</taxon>
        <taxon>Bacillati</taxon>
        <taxon>Cyanobacteriota</taxon>
        <taxon>Cyanophyceae</taxon>
        <taxon>Nostocales</taxon>
        <taxon>Hapalosiphonaceae</taxon>
        <taxon>Aetokthonos</taxon>
    </lineage>
</organism>
<dbReference type="Proteomes" id="UP000667802">
    <property type="component" value="Unassembled WGS sequence"/>
</dbReference>
<dbReference type="RefSeq" id="WP_208343718.1">
    <property type="nucleotide sequence ID" value="NZ_CAWQFN010000360.1"/>
</dbReference>
<evidence type="ECO:0000313" key="2">
    <source>
        <dbReference type="EMBL" id="MDR9897403.1"/>
    </source>
</evidence>